<proteinExistence type="predicted"/>
<organism evidence="1 2">
    <name type="scientific">Terasakiispira papahanaumokuakeensis</name>
    <dbReference type="NCBI Taxonomy" id="197479"/>
    <lineage>
        <taxon>Bacteria</taxon>
        <taxon>Pseudomonadati</taxon>
        <taxon>Pseudomonadota</taxon>
        <taxon>Gammaproteobacteria</taxon>
        <taxon>Oceanospirillales</taxon>
        <taxon>Terasakiispira</taxon>
    </lineage>
</organism>
<sequence length="113" mass="12575">MPHCIIEYSRSLEQQGEPAVWVDTVFQSVLDSGIAPAAAIKVRGIGYDHYRIGEPADDFLHVSLRLLPGRTPEIKQQLTARVLEQLKQLGLSHTAISVEICEMEAESYVRSTV</sequence>
<dbReference type="Gene3D" id="3.30.429.10">
    <property type="entry name" value="Macrophage Migration Inhibitory Factor"/>
    <property type="match status" value="1"/>
</dbReference>
<dbReference type="PANTHER" id="PTHR37950">
    <property type="entry name" value="4-HYDROXYPHENYLACETATE CATABOLISM PROTEIN"/>
    <property type="match status" value="1"/>
</dbReference>
<dbReference type="SUPFAM" id="SSF55331">
    <property type="entry name" value="Tautomerase/MIF"/>
    <property type="match status" value="1"/>
</dbReference>
<dbReference type="RefSeq" id="WP_068997906.1">
    <property type="nucleotide sequence ID" value="NZ_MDTQ01000001.1"/>
</dbReference>
<evidence type="ECO:0000313" key="1">
    <source>
        <dbReference type="EMBL" id="ODC03490.1"/>
    </source>
</evidence>
<gene>
    <name evidence="1" type="ORF">BFW38_07960</name>
</gene>
<dbReference type="CDD" id="cd00580">
    <property type="entry name" value="CHMI"/>
    <property type="match status" value="1"/>
</dbReference>
<dbReference type="PANTHER" id="PTHR37950:SF1">
    <property type="entry name" value="4-HYDROXYPHENYLACETATE CATABOLISM PROTEIN"/>
    <property type="match status" value="1"/>
</dbReference>
<evidence type="ECO:0000313" key="2">
    <source>
        <dbReference type="Proteomes" id="UP000094291"/>
    </source>
</evidence>
<reference evidence="1 2" key="1">
    <citation type="submission" date="2016-08" db="EMBL/GenBank/DDBJ databases">
        <authorList>
            <person name="Seilhamer J.J."/>
        </authorList>
    </citation>
    <scope>NUCLEOTIDE SEQUENCE [LARGE SCALE GENOMIC DNA]</scope>
    <source>
        <strain evidence="1 2">PH27A</strain>
    </source>
</reference>
<dbReference type="Proteomes" id="UP000094291">
    <property type="component" value="Unassembled WGS sequence"/>
</dbReference>
<comment type="caution">
    <text evidence="1">The sequence shown here is derived from an EMBL/GenBank/DDBJ whole genome shotgun (WGS) entry which is preliminary data.</text>
</comment>
<keyword evidence="2" id="KW-1185">Reference proteome</keyword>
<dbReference type="InterPro" id="IPR014347">
    <property type="entry name" value="Tautomerase/MIF_sf"/>
</dbReference>
<dbReference type="OrthoDB" id="9814215at2"/>
<dbReference type="Pfam" id="PF02962">
    <property type="entry name" value="CHMI"/>
    <property type="match status" value="1"/>
</dbReference>
<dbReference type="GO" id="GO:0008704">
    <property type="term" value="F:5-carboxymethyl-2-hydroxymuconate delta-isomerase activity"/>
    <property type="evidence" value="ECO:0007669"/>
    <property type="project" value="InterPro"/>
</dbReference>
<accession>A0A1E2V904</accession>
<protein>
    <recommendedName>
        <fullName evidence="3">5-carboxymethyl-2-hydroxymuconate isomerase</fullName>
    </recommendedName>
</protein>
<evidence type="ECO:0008006" key="3">
    <source>
        <dbReference type="Google" id="ProtNLM"/>
    </source>
</evidence>
<dbReference type="EMBL" id="MDTQ01000001">
    <property type="protein sequence ID" value="ODC03490.1"/>
    <property type="molecule type" value="Genomic_DNA"/>
</dbReference>
<dbReference type="AlphaFoldDB" id="A0A1E2V904"/>
<dbReference type="InterPro" id="IPR004220">
    <property type="entry name" value="5-COMe_2-OHmuconate_Isoase"/>
</dbReference>
<dbReference type="STRING" id="197479.BFW38_07960"/>
<name>A0A1E2V904_9GAMM</name>